<dbReference type="Pfam" id="PF03130">
    <property type="entry name" value="HEAT_PBS"/>
    <property type="match status" value="3"/>
</dbReference>
<dbReference type="InterPro" id="IPR016024">
    <property type="entry name" value="ARM-type_fold"/>
</dbReference>
<dbReference type="SUPFAM" id="SSF48403">
    <property type="entry name" value="Ankyrin repeat"/>
    <property type="match status" value="1"/>
</dbReference>
<dbReference type="PANTHER" id="PTHR12697:SF5">
    <property type="entry name" value="DEOXYHYPUSINE HYDROXYLASE"/>
    <property type="match status" value="1"/>
</dbReference>
<reference evidence="2 3" key="1">
    <citation type="submission" date="2016-02" db="EMBL/GenBank/DDBJ databases">
        <title>Genome analysis of coral dinoflagellate symbionts highlights evolutionary adaptations to a symbiotic lifestyle.</title>
        <authorList>
            <person name="Aranda M."/>
            <person name="Li Y."/>
            <person name="Liew Y.J."/>
            <person name="Baumgarten S."/>
            <person name="Simakov O."/>
            <person name="Wilson M."/>
            <person name="Piel J."/>
            <person name="Ashoor H."/>
            <person name="Bougouffa S."/>
            <person name="Bajic V.B."/>
            <person name="Ryu T."/>
            <person name="Ravasi T."/>
            <person name="Bayer T."/>
            <person name="Micklem G."/>
            <person name="Kim H."/>
            <person name="Bhak J."/>
            <person name="Lajeunesse T.C."/>
            <person name="Voolstra C.R."/>
        </authorList>
    </citation>
    <scope>NUCLEOTIDE SEQUENCE [LARGE SCALE GENOMIC DNA]</scope>
    <source>
        <strain evidence="2 3">CCMP2467</strain>
    </source>
</reference>
<dbReference type="EMBL" id="LSRX01001804">
    <property type="protein sequence ID" value="OLP77261.1"/>
    <property type="molecule type" value="Genomic_DNA"/>
</dbReference>
<comment type="caution">
    <text evidence="2">The sequence shown here is derived from an EMBL/GenBank/DDBJ whole genome shotgun (WGS) entry which is preliminary data.</text>
</comment>
<keyword evidence="3" id="KW-1185">Reference proteome</keyword>
<dbReference type="OrthoDB" id="427518at2759"/>
<name>A0A1Q9C2X4_SYMMI</name>
<proteinExistence type="predicted"/>
<dbReference type="GO" id="GO:0016491">
    <property type="term" value="F:oxidoreductase activity"/>
    <property type="evidence" value="ECO:0007669"/>
    <property type="project" value="TreeGrafter"/>
</dbReference>
<dbReference type="InterPro" id="IPR036770">
    <property type="entry name" value="Ankyrin_rpt-contain_sf"/>
</dbReference>
<gene>
    <name evidence="2" type="primary">mpeU</name>
    <name evidence="2" type="ORF">AK812_SmicGene42692</name>
</gene>
<dbReference type="PANTHER" id="PTHR12697">
    <property type="entry name" value="PBS LYASE HEAT-LIKE PROTEIN"/>
    <property type="match status" value="1"/>
</dbReference>
<organism evidence="2 3">
    <name type="scientific">Symbiodinium microadriaticum</name>
    <name type="common">Dinoflagellate</name>
    <name type="synonym">Zooxanthella microadriatica</name>
    <dbReference type="NCBI Taxonomy" id="2951"/>
    <lineage>
        <taxon>Eukaryota</taxon>
        <taxon>Sar</taxon>
        <taxon>Alveolata</taxon>
        <taxon>Dinophyceae</taxon>
        <taxon>Suessiales</taxon>
        <taxon>Symbiodiniaceae</taxon>
        <taxon>Symbiodinium</taxon>
    </lineage>
</organism>
<dbReference type="SMART" id="SM00567">
    <property type="entry name" value="EZ_HEAT"/>
    <property type="match status" value="16"/>
</dbReference>
<evidence type="ECO:0000313" key="3">
    <source>
        <dbReference type="Proteomes" id="UP000186817"/>
    </source>
</evidence>
<dbReference type="InterPro" id="IPR004155">
    <property type="entry name" value="PBS_lyase_HEAT"/>
</dbReference>
<dbReference type="SUPFAM" id="SSF48371">
    <property type="entry name" value="ARM repeat"/>
    <property type="match status" value="1"/>
</dbReference>
<dbReference type="Gene3D" id="1.25.10.10">
    <property type="entry name" value="Leucine-rich Repeat Variant"/>
    <property type="match status" value="5"/>
</dbReference>
<dbReference type="Pfam" id="PF13646">
    <property type="entry name" value="HEAT_2"/>
    <property type="match status" value="5"/>
</dbReference>
<protein>
    <submittedName>
        <fullName evidence="2">Bilin biosynthesis protein MpeU</fullName>
    </submittedName>
</protein>
<dbReference type="InterPro" id="IPR021133">
    <property type="entry name" value="HEAT_type_2"/>
</dbReference>
<dbReference type="PROSITE" id="PS50077">
    <property type="entry name" value="HEAT_REPEAT"/>
    <property type="match status" value="2"/>
</dbReference>
<sequence>MTIILLGIFTFMNLCCLHIPAFRVEATSSAEADREFARKVHAAEALGSITEAKEPTVLELLKDLGDWDSRVRSDAARKLGSMGKEAVPGLQKALSDDLGVRISAAYSLKAICKDAAEAVPELRKALGDSDDNVIEAAAEALASMGTQAREAVPELRTALAGKCFKTFLTKTFLCKAVVAALGSMGPQARDAVPELRKQLHDSLSDWVREEAAKALGSMGTEAKEAVPDLRKALGRDGEDRVRLAALNALVAMGTEAKEAAAPELRKALGDSYLSVRTAAAEALVSMGARAVPELRKALGDYGSARDAALRALATIGTEAKEAVPELRELLGHYDRSVRLDAARALGSMGTEAREAEPELRKVLDDDDFSVRIAAAEALVSTFAQPVPELRKALAVTEYYLVRRGAAEALATMGTQAKEAVPELREALDHDDDRLVRLAAARALGSMGTEAKEAVPELRKALDPWKQGKEVRLAAAKALGSMGTEAKEAVPELRKALWDDDTSVRTAVAEALVSVGARAVPELRKALDREAALRALVTMGKEAKEAVPELREALDDDDPFVRLAAARALGSIGTEAREAEPELEKALRDDDTLRLALKEQCQSGLLSLEEEFEVLDDVEPGVRGLKGAVFEAGPAMGEGQAADDIRNDLDVRSLVLQQPDFTFLKSREFFLSETASCDQRMNGVKLLKVKKSTAARRAQLAQRFRVKQAKTMLQAAAQNKLSTETVRDALLGVPGEEEHVPAVELHMCPEDPQNVSSPWRVLLVPTTRDAFKTWYLCRPAPSSPQCVAKLPFEPLPLYLSSLWGSWYASLDRHRSSPSWLLLAMEVILACGSLTLLALAVFAGYAMLETGEGYAGSGDAEGKVSVFIAEDWSFPCECCLTQHANLYHESGEQVEGEPLDAGSCIVVQEVQRGKVSLPFSFSFSKGDWAEVVKTLLGKPTEKLWGRVEDPTGWLLLAKEGDGLPRAVKAEAKPQAVFAAHPDLLPRLPILLRSTLVMLSVHVTSQWILIEYFTRMYSFPTLIYLVFSTVSTHILVMLERYRTYVLGMQYDEVLQTKRHLLRLRTASMKILIVFGVLQASMMGTVLAKLAAASSKQLMTELGFLAGLALHAKAMYDASIVRQKWREPQLASKEIYTAALETMPSTSTRPIVLSSQRARNLSSVWRVTLAVVIIALMLVARITLDVLQLRGELVGYSMSRGKLIYPAGSQAFHNTLLLDQNADSFTLELQLGDFTQGVRIELVHPLLTNQDKESEPFFVNESGEEKLSLPSGPLYSQLILHAIGDYANTTYLIHILRVDEAISIDLSATFNEARYPELSGVVFQEERRLQYQLQHRLWYVPDIDLSKKATLLVTMTSLVLAPMISAWQGGVEAAIPRLGQTCRCEQSAGQQNSCVAEQVVHVGSATFCIYQHSADQAIYPDRGDAGVAGKDSSVLQWLQDTRFSGRWVRLTSGSDFTAESSENHSLSTGFRLTGALQTLWDDNRAIQVVSTQDMTNSEALEVEVMVVSGAPPPFLRAKSESEKRFLLPSFSPDVRTDYAICGGHGALDDVEASVWDTRFRVVYEDLQEPGSCGTLTRREYRSVGKENSGCGSWCQHYRPRAGRYDVAVAHSASACFQFALELLNVSALHNALFMNVGAKQKECLDQGWLSEAIQLNFSAGVKELLRWGASPDNSSMGVTPLQTAAARGNIRALQQLLNVSNDVAARTAALVAAGSHCHVKALELLGDHGATVVNTSECDDSILVRVVQEHAMNTEACQQKAQGGIARNYTALGDVLATLRKMNSASYSDCRGPALMTALARTDLGAVELLLDGVKNVGQLVGARPPLAKRLANFLSMGTFTDDIFLKAATLLHEHGMDLDPKRQALLPLVASRCSVRLVTGLLDLGADPAGLYLSSNASVRAGKSCPEAAREAIQAELLKQRA</sequence>
<evidence type="ECO:0000256" key="1">
    <source>
        <dbReference type="ARBA" id="ARBA00045876"/>
    </source>
</evidence>
<dbReference type="Proteomes" id="UP000186817">
    <property type="component" value="Unassembled WGS sequence"/>
</dbReference>
<dbReference type="InterPro" id="IPR011989">
    <property type="entry name" value="ARM-like"/>
</dbReference>
<dbReference type="PROSITE" id="PS50088">
    <property type="entry name" value="ANK_REPEAT"/>
    <property type="match status" value="1"/>
</dbReference>
<evidence type="ECO:0000313" key="2">
    <source>
        <dbReference type="EMBL" id="OLP77261.1"/>
    </source>
</evidence>
<dbReference type="InterPro" id="IPR002110">
    <property type="entry name" value="Ankyrin_rpt"/>
</dbReference>
<comment type="function">
    <text evidence="1">Catalyzes the hydroxylation of the N(6)-(4-aminobutyl)-L-lysine intermediate produced by deoxyhypusine synthase/DHPS on a critical lysine of the eukaryotic translation initiation factor 5A/eIF-5A. This is the second step of the post-translational modification of that lysine into an unusual amino acid residue named hypusine. Hypusination is unique to mature eIF-5A factor and is essential for its function.</text>
</comment>
<accession>A0A1Q9C2X4</accession>
<dbReference type="Gene3D" id="1.25.40.20">
    <property type="entry name" value="Ankyrin repeat-containing domain"/>
    <property type="match status" value="1"/>
</dbReference>